<evidence type="ECO:0000313" key="2">
    <source>
        <dbReference type="EMBL" id="OHX63991.1"/>
    </source>
</evidence>
<dbReference type="OrthoDB" id="982239at2"/>
<proteinExistence type="predicted"/>
<reference evidence="2 3" key="1">
    <citation type="journal article" date="2012" name="Int. J. Syst. Evol. Microbiol.">
        <title>Flammeovirga pacifica sp. nov., isolated from deep-sea sediment.</title>
        <authorList>
            <person name="Xu H."/>
            <person name="Fu Y."/>
            <person name="Yang N."/>
            <person name="Ding Z."/>
            <person name="Lai Q."/>
            <person name="Zeng R."/>
        </authorList>
    </citation>
    <scope>NUCLEOTIDE SEQUENCE [LARGE SCALE GENOMIC DNA]</scope>
    <source>
        <strain evidence="3">DSM 24597 / LMG 26175 / WPAGA1</strain>
    </source>
</reference>
<dbReference type="AlphaFoldDB" id="A0A1S1YSI7"/>
<gene>
    <name evidence="2" type="ORF">NH26_20485</name>
</gene>
<comment type="caution">
    <text evidence="2">The sequence shown here is derived from an EMBL/GenBank/DDBJ whole genome shotgun (WGS) entry which is preliminary data.</text>
</comment>
<dbReference type="EMBL" id="JRYR02000002">
    <property type="protein sequence ID" value="OHX63991.1"/>
    <property type="molecule type" value="Genomic_DNA"/>
</dbReference>
<feature type="region of interest" description="Disordered" evidence="1">
    <location>
        <begin position="1"/>
        <end position="20"/>
    </location>
</feature>
<keyword evidence="3" id="KW-1185">Reference proteome</keyword>
<organism evidence="2 3">
    <name type="scientific">Flammeovirga pacifica</name>
    <dbReference type="NCBI Taxonomy" id="915059"/>
    <lineage>
        <taxon>Bacteria</taxon>
        <taxon>Pseudomonadati</taxon>
        <taxon>Bacteroidota</taxon>
        <taxon>Cytophagia</taxon>
        <taxon>Cytophagales</taxon>
        <taxon>Flammeovirgaceae</taxon>
        <taxon>Flammeovirga</taxon>
    </lineage>
</organism>
<accession>A0A1S1YSI7</accession>
<sequence length="59" mass="6963">MNNIGKNAGRLSSRDQKNKDLNEVINKMNNFYVPSSTSEKEFVHYKYLLDQIVQKTEKR</sequence>
<protein>
    <submittedName>
        <fullName evidence="2">Uncharacterized protein</fullName>
    </submittedName>
</protein>
<name>A0A1S1YSI7_FLAPC</name>
<dbReference type="Proteomes" id="UP000179797">
    <property type="component" value="Unassembled WGS sequence"/>
</dbReference>
<evidence type="ECO:0000313" key="3">
    <source>
        <dbReference type="Proteomes" id="UP000179797"/>
    </source>
</evidence>
<evidence type="ECO:0000256" key="1">
    <source>
        <dbReference type="SAM" id="MobiDB-lite"/>
    </source>
</evidence>
<dbReference type="RefSeq" id="WP_044218001.1">
    <property type="nucleotide sequence ID" value="NZ_JRYR02000002.1"/>
</dbReference>